<dbReference type="InterPro" id="IPR006680">
    <property type="entry name" value="Amidohydro-rel"/>
</dbReference>
<feature type="region of interest" description="Disordered" evidence="2">
    <location>
        <begin position="1"/>
        <end position="24"/>
    </location>
</feature>
<comment type="caution">
    <text evidence="4">The sequence shown here is derived from an EMBL/GenBank/DDBJ whole genome shotgun (WGS) entry which is preliminary data.</text>
</comment>
<dbReference type="InterPro" id="IPR032466">
    <property type="entry name" value="Metal_Hydrolase"/>
</dbReference>
<dbReference type="Pfam" id="PF04909">
    <property type="entry name" value="Amidohydro_2"/>
    <property type="match status" value="1"/>
</dbReference>
<keyword evidence="1" id="KW-0456">Lyase</keyword>
<dbReference type="Proteomes" id="UP001500610">
    <property type="component" value="Unassembled WGS sequence"/>
</dbReference>
<sequence>MPGPLDVPHQPSTTEPDSPTRRDTTRTEVLMFHVDTHTHIISPDTDAYPAAPLGGHRSTWSQERPTDIDGLLREADAAAVDHLVVVQASTVYGFDNNYVADQLTRHADRISGVCSVDFLSPDALTDLRHWIDERGFSGVRIRAADGTTAVPTPGRGLDDERMAPVWQFLSDRRVPVCIQMHAQHAPVLAKLLQQYPGLTAVLDHGGRPQLSEDGPLYPDAPGVTPLHETGRVFVKLTPPAILRAQREAGSAAPLFRSLVETFGAAHVMWGSNFPASAGKLSELVDLVKEQLPPLDGTDLALITGGTAARLYGLAGAAPSASQE</sequence>
<accession>A0ABP9I6X0</accession>
<evidence type="ECO:0000313" key="5">
    <source>
        <dbReference type="Proteomes" id="UP001500610"/>
    </source>
</evidence>
<evidence type="ECO:0000313" key="4">
    <source>
        <dbReference type="EMBL" id="GAA4990299.1"/>
    </source>
</evidence>
<name>A0ABP9I6X0_9ACTN</name>
<evidence type="ECO:0000259" key="3">
    <source>
        <dbReference type="Pfam" id="PF04909"/>
    </source>
</evidence>
<evidence type="ECO:0000256" key="1">
    <source>
        <dbReference type="ARBA" id="ARBA00023239"/>
    </source>
</evidence>
<dbReference type="Gene3D" id="3.20.20.140">
    <property type="entry name" value="Metal-dependent hydrolases"/>
    <property type="match status" value="1"/>
</dbReference>
<protein>
    <submittedName>
        <fullName evidence="4">Amidohydrolase family protein</fullName>
    </submittedName>
</protein>
<proteinExistence type="predicted"/>
<dbReference type="PANTHER" id="PTHR21240">
    <property type="entry name" value="2-AMINO-3-CARBOXYLMUCONATE-6-SEMIALDEHYDE DECARBOXYLASE"/>
    <property type="match status" value="1"/>
</dbReference>
<evidence type="ECO:0000256" key="2">
    <source>
        <dbReference type="SAM" id="MobiDB-lite"/>
    </source>
</evidence>
<dbReference type="InterPro" id="IPR032465">
    <property type="entry name" value="ACMSD"/>
</dbReference>
<reference evidence="5" key="1">
    <citation type="journal article" date="2019" name="Int. J. Syst. Evol. Microbiol.">
        <title>The Global Catalogue of Microorganisms (GCM) 10K type strain sequencing project: providing services to taxonomists for standard genome sequencing and annotation.</title>
        <authorList>
            <consortium name="The Broad Institute Genomics Platform"/>
            <consortium name="The Broad Institute Genome Sequencing Center for Infectious Disease"/>
            <person name="Wu L."/>
            <person name="Ma J."/>
        </authorList>
    </citation>
    <scope>NUCLEOTIDE SEQUENCE [LARGE SCALE GENOMIC DNA]</scope>
    <source>
        <strain evidence="5">JCM 17657</strain>
    </source>
</reference>
<feature type="domain" description="Amidohydrolase-related" evidence="3">
    <location>
        <begin position="34"/>
        <end position="313"/>
    </location>
</feature>
<organism evidence="4 5">
    <name type="scientific">Streptomyces hyderabadensis</name>
    <dbReference type="NCBI Taxonomy" id="598549"/>
    <lineage>
        <taxon>Bacteria</taxon>
        <taxon>Bacillati</taxon>
        <taxon>Actinomycetota</taxon>
        <taxon>Actinomycetes</taxon>
        <taxon>Kitasatosporales</taxon>
        <taxon>Streptomycetaceae</taxon>
        <taxon>Streptomyces</taxon>
    </lineage>
</organism>
<dbReference type="SUPFAM" id="SSF51556">
    <property type="entry name" value="Metallo-dependent hydrolases"/>
    <property type="match status" value="1"/>
</dbReference>
<keyword evidence="5" id="KW-1185">Reference proteome</keyword>
<gene>
    <name evidence="4" type="ORF">GCM10023257_33280</name>
</gene>
<dbReference type="EMBL" id="BAABIV010000013">
    <property type="protein sequence ID" value="GAA4990299.1"/>
    <property type="molecule type" value="Genomic_DNA"/>
</dbReference>